<dbReference type="EMBL" id="BAABEZ010000022">
    <property type="protein sequence ID" value="GAA4455225.1"/>
    <property type="molecule type" value="Genomic_DNA"/>
</dbReference>
<dbReference type="PANTHER" id="PTHR12815">
    <property type="entry name" value="SORTING AND ASSEMBLY MACHINERY SAMM50 PROTEIN FAMILY MEMBER"/>
    <property type="match status" value="1"/>
</dbReference>
<keyword evidence="2" id="KW-0812">Transmembrane</keyword>
<name>A0ABP8MS99_9BACT</name>
<protein>
    <submittedName>
        <fullName evidence="7">BamA/TamA family outer membrane protein</fullName>
    </submittedName>
</protein>
<keyword evidence="4" id="KW-0472">Membrane</keyword>
<dbReference type="Proteomes" id="UP001501410">
    <property type="component" value="Unassembled WGS sequence"/>
</dbReference>
<accession>A0ABP8MS99</accession>
<evidence type="ECO:0000313" key="8">
    <source>
        <dbReference type="Proteomes" id="UP001501410"/>
    </source>
</evidence>
<reference evidence="8" key="1">
    <citation type="journal article" date="2019" name="Int. J. Syst. Evol. Microbiol.">
        <title>The Global Catalogue of Microorganisms (GCM) 10K type strain sequencing project: providing services to taxonomists for standard genome sequencing and annotation.</title>
        <authorList>
            <consortium name="The Broad Institute Genomics Platform"/>
            <consortium name="The Broad Institute Genome Sequencing Center for Infectious Disease"/>
            <person name="Wu L."/>
            <person name="Ma J."/>
        </authorList>
    </citation>
    <scope>NUCLEOTIDE SEQUENCE [LARGE SCALE GENOMIC DNA]</scope>
    <source>
        <strain evidence="8">JCM 31921</strain>
    </source>
</reference>
<evidence type="ECO:0000256" key="4">
    <source>
        <dbReference type="ARBA" id="ARBA00023136"/>
    </source>
</evidence>
<evidence type="ECO:0000256" key="5">
    <source>
        <dbReference type="ARBA" id="ARBA00023237"/>
    </source>
</evidence>
<sequence length="784" mass="89687">MLCLLLASCSSTKRLKEGEYLLRSNTLRVRSDKTITNKGLLQDQLNLLVIQKTNTYWSGVFPFKLWRYNIRYRKFVNTQPGDLPKSIEKPVVYDSTLQIRTVANMKNFLFNQGYFNASIRDTVKFKGKKAYAYYYINTGISYLVNNVYVEADDSTVAAIVRSSLSQTKFQREKEYNKLLADEERARIITELQNRGYYRFSQDNVSFELDTVNKERLRDAENLFESAINFLTLQKRQKKLSLDVKIIVHNNGDSLSYAQYEMGKVIVFPDFIDRSTAFDSNLISVTLDDISYRYRNYYVREGVLGRQIFVRPGERYSRTNHQLTITKLNELGIFQMINVYFIEDTAERTKHLLNCYITLSPSDKVDASASLEVANATTYVLGNSIGLGYRNKNLFKGANLLSLNTTGGIEMSNSNNEGSKFLENVKLQSRNFGVNGTLTFPKFLSPYRPKWLDRRNLPKTQLMLGVNMLDRIDLFRLTNISSAFSYNWHQNRMITWDFSPAFANIVLPVIRPAFQGRLDSNEVLRNTYRRTFIEGEQLYFTFTDQEKKQNRNYYYVRMGVEEAGILMSGINKLQKAISNGPDFIFDQYVKFDLDARHYINVRSSLLALRFLAGIGSPYGDSKTLPYIKQYFVGGAYSIRGWRPRTLGPLAGSDTAGTSVDRTGDIKLEMNAEYRFDMIQLFSGTLKLNGAIFADAGNTWLARKSSTTLGGDFDISRLGHDIAVSTGAGLRVIVAEFFTVRLDAAFPVKNPYVAANNGWIIRYVDLGNSEWRQKNVVINLAIGMPF</sequence>
<comment type="subcellular location">
    <subcellularLocation>
        <location evidence="1">Membrane</location>
    </subcellularLocation>
</comment>
<evidence type="ECO:0000259" key="6">
    <source>
        <dbReference type="Pfam" id="PF01103"/>
    </source>
</evidence>
<keyword evidence="8" id="KW-1185">Reference proteome</keyword>
<feature type="domain" description="Bacterial surface antigen (D15)" evidence="6">
    <location>
        <begin position="586"/>
        <end position="749"/>
    </location>
</feature>
<dbReference type="Pfam" id="PF01103">
    <property type="entry name" value="Omp85"/>
    <property type="match status" value="1"/>
</dbReference>
<comment type="caution">
    <text evidence="7">The sequence shown here is derived from an EMBL/GenBank/DDBJ whole genome shotgun (WGS) entry which is preliminary data.</text>
</comment>
<dbReference type="Gene3D" id="2.40.160.50">
    <property type="entry name" value="membrane protein fhac: a member of the omp85/tpsb transporter family"/>
    <property type="match status" value="1"/>
</dbReference>
<gene>
    <name evidence="7" type="ORF">GCM10023092_18520</name>
</gene>
<keyword evidence="5" id="KW-0998">Cell outer membrane</keyword>
<organism evidence="7 8">
    <name type="scientific">Rurimicrobium arvi</name>
    <dbReference type="NCBI Taxonomy" id="2049916"/>
    <lineage>
        <taxon>Bacteria</taxon>
        <taxon>Pseudomonadati</taxon>
        <taxon>Bacteroidota</taxon>
        <taxon>Chitinophagia</taxon>
        <taxon>Chitinophagales</taxon>
        <taxon>Chitinophagaceae</taxon>
        <taxon>Rurimicrobium</taxon>
    </lineage>
</organism>
<keyword evidence="3" id="KW-0732">Signal</keyword>
<dbReference type="Gene3D" id="3.10.20.310">
    <property type="entry name" value="membrane protein fhac"/>
    <property type="match status" value="1"/>
</dbReference>
<dbReference type="InterPro" id="IPR000184">
    <property type="entry name" value="Bac_surfAg_D15"/>
</dbReference>
<dbReference type="PANTHER" id="PTHR12815:SF47">
    <property type="entry name" value="TRANSLOCATION AND ASSEMBLY MODULE SUBUNIT TAMA"/>
    <property type="match status" value="1"/>
</dbReference>
<evidence type="ECO:0000256" key="1">
    <source>
        <dbReference type="ARBA" id="ARBA00004370"/>
    </source>
</evidence>
<dbReference type="InterPro" id="IPR039910">
    <property type="entry name" value="D15-like"/>
</dbReference>
<proteinExistence type="predicted"/>
<evidence type="ECO:0000313" key="7">
    <source>
        <dbReference type="EMBL" id="GAA4455225.1"/>
    </source>
</evidence>
<evidence type="ECO:0000256" key="3">
    <source>
        <dbReference type="ARBA" id="ARBA00022729"/>
    </source>
</evidence>
<evidence type="ECO:0000256" key="2">
    <source>
        <dbReference type="ARBA" id="ARBA00022692"/>
    </source>
</evidence>